<feature type="domain" description="Helix-turn-helix" evidence="2">
    <location>
        <begin position="12"/>
        <end position="58"/>
    </location>
</feature>
<reference evidence="3" key="2">
    <citation type="journal article" date="2021" name="PeerJ">
        <title>Extensive microbial diversity within the chicken gut microbiome revealed by metagenomics and culture.</title>
        <authorList>
            <person name="Gilroy R."/>
            <person name="Ravi A."/>
            <person name="Getino M."/>
            <person name="Pursley I."/>
            <person name="Horton D.L."/>
            <person name="Alikhan N.F."/>
            <person name="Baker D."/>
            <person name="Gharbi K."/>
            <person name="Hall N."/>
            <person name="Watson M."/>
            <person name="Adriaenssens E.M."/>
            <person name="Foster-Nyarko E."/>
            <person name="Jarju S."/>
            <person name="Secka A."/>
            <person name="Antonio M."/>
            <person name="Oren A."/>
            <person name="Chaudhuri R.R."/>
            <person name="La Ragione R."/>
            <person name="Hildebrand F."/>
            <person name="Pallen M.J."/>
        </authorList>
    </citation>
    <scope>NUCLEOTIDE SEQUENCE</scope>
    <source>
        <strain evidence="3">10192</strain>
    </source>
</reference>
<comment type="caution">
    <text evidence="3">The sequence shown here is derived from an EMBL/GenBank/DDBJ whole genome shotgun (WGS) entry which is preliminary data.</text>
</comment>
<evidence type="ECO:0000313" key="3">
    <source>
        <dbReference type="EMBL" id="MBO8431204.1"/>
    </source>
</evidence>
<feature type="region of interest" description="Disordered" evidence="1">
    <location>
        <begin position="61"/>
        <end position="80"/>
    </location>
</feature>
<organism evidence="3 4">
    <name type="scientific">Candidatus Scatousia excrementipullorum</name>
    <dbReference type="NCBI Taxonomy" id="2840936"/>
    <lineage>
        <taxon>Bacteria</taxon>
        <taxon>Candidatus Scatousia</taxon>
    </lineage>
</organism>
<accession>A0A9D9DTW6</accession>
<dbReference type="Proteomes" id="UP000823632">
    <property type="component" value="Unassembled WGS sequence"/>
</dbReference>
<dbReference type="Pfam" id="PF12728">
    <property type="entry name" value="HTH_17"/>
    <property type="match status" value="1"/>
</dbReference>
<gene>
    <name evidence="3" type="ORF">IAC76_07430</name>
</gene>
<evidence type="ECO:0000256" key="1">
    <source>
        <dbReference type="SAM" id="MobiDB-lite"/>
    </source>
</evidence>
<dbReference type="InterPro" id="IPR041657">
    <property type="entry name" value="HTH_17"/>
</dbReference>
<dbReference type="EMBL" id="JADIND010000163">
    <property type="protein sequence ID" value="MBO8431204.1"/>
    <property type="molecule type" value="Genomic_DNA"/>
</dbReference>
<name>A0A9D9DTW6_9BACT</name>
<dbReference type="AlphaFoldDB" id="A0A9D9DTW6"/>
<evidence type="ECO:0000259" key="2">
    <source>
        <dbReference type="Pfam" id="PF12728"/>
    </source>
</evidence>
<proteinExistence type="predicted"/>
<evidence type="ECO:0000313" key="4">
    <source>
        <dbReference type="Proteomes" id="UP000823632"/>
    </source>
</evidence>
<reference evidence="3" key="1">
    <citation type="submission" date="2020-10" db="EMBL/GenBank/DDBJ databases">
        <authorList>
            <person name="Gilroy R."/>
        </authorList>
    </citation>
    <scope>NUCLEOTIDE SEQUENCE</scope>
    <source>
        <strain evidence="3">10192</strain>
    </source>
</reference>
<protein>
    <submittedName>
        <fullName evidence="3">Helix-turn-helix domain-containing protein</fullName>
    </submittedName>
</protein>
<sequence>MTGNFELPKMATINECAKIVKLAKYHIRQLVLQGKVKYVKAGKKYLINLNSLIEYLNNGETETKTEEQDNNTNKIRKVGA</sequence>